<evidence type="ECO:0000256" key="1">
    <source>
        <dbReference type="PIRNR" id="PIRNR018571"/>
    </source>
</evidence>
<comment type="function">
    <text evidence="1">Probable aspartic protease that is responsible for the proteolytic cleavage of the RNA polymerase sigma E factor (SigE/spoIIGB) to yield the active peptide in the mother cell during sporulation. Responds to a signal from the forespore that is triggered by the extracellular signal protein SpoIIR.</text>
</comment>
<dbReference type="RefSeq" id="WP_249323540.1">
    <property type="nucleotide sequence ID" value="NZ_JACRTK010000002.1"/>
</dbReference>
<feature type="transmembrane region" description="Helical" evidence="3">
    <location>
        <begin position="128"/>
        <end position="146"/>
    </location>
</feature>
<dbReference type="AlphaFoldDB" id="A0A926F2F3"/>
<keyword evidence="5" id="KW-1185">Reference proteome</keyword>
<comment type="similarity">
    <text evidence="1">Belongs to the peptidase U4 family.</text>
</comment>
<dbReference type="GO" id="GO:0004190">
    <property type="term" value="F:aspartic-type endopeptidase activity"/>
    <property type="evidence" value="ECO:0007669"/>
    <property type="project" value="UniProtKB-KW"/>
</dbReference>
<evidence type="ECO:0000313" key="4">
    <source>
        <dbReference type="EMBL" id="MBC8590704.1"/>
    </source>
</evidence>
<keyword evidence="3" id="KW-0812">Transmembrane</keyword>
<dbReference type="Pfam" id="PF03419">
    <property type="entry name" value="Peptidase_U4"/>
    <property type="match status" value="1"/>
</dbReference>
<accession>A0A926F2F3</accession>
<feature type="active site" evidence="2">
    <location>
        <position position="178"/>
    </location>
</feature>
<dbReference type="InterPro" id="IPR005081">
    <property type="entry name" value="SpoIIGA"/>
</dbReference>
<dbReference type="NCBIfam" id="TIGR02854">
    <property type="entry name" value="spore_II_GA"/>
    <property type="match status" value="1"/>
</dbReference>
<protein>
    <recommendedName>
        <fullName evidence="1">Sporulation sigma-E factor-processing peptidase</fullName>
        <ecNumber evidence="1">3.4.23.-</ecNumber>
    </recommendedName>
    <alternativeName>
        <fullName evidence="1">Membrane-associated aspartic protease</fullName>
    </alternativeName>
    <alternativeName>
        <fullName evidence="1">Stage II sporulation protein GA</fullName>
    </alternativeName>
</protein>
<evidence type="ECO:0000256" key="2">
    <source>
        <dbReference type="PIRSR" id="PIRSR018571-1"/>
    </source>
</evidence>
<dbReference type="GO" id="GO:0030435">
    <property type="term" value="P:sporulation resulting in formation of a cellular spore"/>
    <property type="evidence" value="ECO:0007669"/>
    <property type="project" value="UniProtKB-KW"/>
</dbReference>
<dbReference type="GO" id="GO:0005886">
    <property type="term" value="C:plasma membrane"/>
    <property type="evidence" value="ECO:0007669"/>
    <property type="project" value="UniProtKB-SubCell"/>
</dbReference>
<dbReference type="GO" id="GO:0030436">
    <property type="term" value="P:asexual sporulation"/>
    <property type="evidence" value="ECO:0007669"/>
    <property type="project" value="InterPro"/>
</dbReference>
<sequence length="298" mass="34040">MYIILEYYILENFIINFLILYITMLITKTKSNIKEIILGAGFSAVYSLIFFYPPLLFLGNFYMKILISIIIVKLTFKSKSFRLFFYQLLGFYTISFIFAGVIVGISWGRNNPANLILNRVKLLELFKVKYIILGLIIAAFVSKKIFNYTNKKNTQRDYIIDVEVFLNGKSSTITALIDTGNSLVDPLTNRPVFVVEFHKIKDLLPKDIDELYLEDISKGFGSWESLLTKLNSDIPLVVIPFKSIGNDSGIILGFKPDYLIIKSSEEGIVKKDIVIGIYNGQLSSEMEYSGLLHYETMV</sequence>
<dbReference type="PIRSF" id="PIRSF018571">
    <property type="entry name" value="SpoIIGA"/>
    <property type="match status" value="1"/>
</dbReference>
<name>A0A926F2F3_9FIRM</name>
<comment type="caution">
    <text evidence="4">The sequence shown here is derived from an EMBL/GenBank/DDBJ whole genome shotgun (WGS) entry which is preliminary data.</text>
</comment>
<feature type="transmembrane region" description="Helical" evidence="3">
    <location>
        <begin position="83"/>
        <end position="108"/>
    </location>
</feature>
<dbReference type="GO" id="GO:0006508">
    <property type="term" value="P:proteolysis"/>
    <property type="evidence" value="ECO:0007669"/>
    <property type="project" value="UniProtKB-KW"/>
</dbReference>
<keyword evidence="1" id="KW-0749">Sporulation</keyword>
<feature type="transmembrane region" description="Helical" evidence="3">
    <location>
        <begin position="36"/>
        <end position="55"/>
    </location>
</feature>
<gene>
    <name evidence="4" type="primary">spoIIGA</name>
    <name evidence="4" type="ORF">H8689_06100</name>
</gene>
<evidence type="ECO:0000256" key="3">
    <source>
        <dbReference type="SAM" id="Phobius"/>
    </source>
</evidence>
<feature type="transmembrane region" description="Helical" evidence="3">
    <location>
        <begin position="6"/>
        <end position="24"/>
    </location>
</feature>
<dbReference type="Proteomes" id="UP000601522">
    <property type="component" value="Unassembled WGS sequence"/>
</dbReference>
<keyword evidence="1" id="KW-0378">Hydrolase</keyword>
<dbReference type="EC" id="3.4.23.-" evidence="1"/>
<keyword evidence="1" id="KW-0064">Aspartyl protease</keyword>
<organism evidence="4 5">
    <name type="scientific">Wansuia hejianensis</name>
    <dbReference type="NCBI Taxonomy" id="2763667"/>
    <lineage>
        <taxon>Bacteria</taxon>
        <taxon>Bacillati</taxon>
        <taxon>Bacillota</taxon>
        <taxon>Clostridia</taxon>
        <taxon>Lachnospirales</taxon>
        <taxon>Lachnospiraceae</taxon>
        <taxon>Wansuia</taxon>
    </lineage>
</organism>
<comment type="subcellular location">
    <subcellularLocation>
        <location evidence="1">Cell membrane</location>
    </subcellularLocation>
</comment>
<proteinExistence type="inferred from homology"/>
<reference evidence="4 5" key="1">
    <citation type="submission" date="2020-08" db="EMBL/GenBank/DDBJ databases">
        <title>Genome public.</title>
        <authorList>
            <person name="Liu C."/>
            <person name="Sun Q."/>
        </authorList>
    </citation>
    <scope>NUCLEOTIDE SEQUENCE [LARGE SCALE GENOMIC DNA]</scope>
    <source>
        <strain evidence="4 5">NSJ-26</strain>
    </source>
</reference>
<keyword evidence="1 3" id="KW-0472">Membrane</keyword>
<evidence type="ECO:0000313" key="5">
    <source>
        <dbReference type="Proteomes" id="UP000601522"/>
    </source>
</evidence>
<dbReference type="EMBL" id="JACRTK010000002">
    <property type="protein sequence ID" value="MBC8590704.1"/>
    <property type="molecule type" value="Genomic_DNA"/>
</dbReference>
<keyword evidence="1" id="KW-1003">Cell membrane</keyword>
<keyword evidence="1" id="KW-0645">Protease</keyword>
<keyword evidence="3" id="KW-1133">Transmembrane helix</keyword>